<feature type="region of interest" description="Disordered" evidence="1">
    <location>
        <begin position="1"/>
        <end position="21"/>
    </location>
</feature>
<dbReference type="Proteomes" id="UP001152755">
    <property type="component" value="Unassembled WGS sequence"/>
</dbReference>
<feature type="compositionally biased region" description="Low complexity" evidence="1">
    <location>
        <begin position="9"/>
        <end position="20"/>
    </location>
</feature>
<dbReference type="EMBL" id="JANRHA010000012">
    <property type="protein sequence ID" value="MDG3016307.1"/>
    <property type="molecule type" value="Genomic_DNA"/>
</dbReference>
<name>A0A9X4M3U6_9ACTN</name>
<proteinExistence type="predicted"/>
<gene>
    <name evidence="2" type="ORF">NVS88_17265</name>
</gene>
<evidence type="ECO:0000313" key="2">
    <source>
        <dbReference type="EMBL" id="MDG3016307.1"/>
    </source>
</evidence>
<comment type="caution">
    <text evidence="2">The sequence shown here is derived from an EMBL/GenBank/DDBJ whole genome shotgun (WGS) entry which is preliminary data.</text>
</comment>
<dbReference type="AlphaFoldDB" id="A0A9X4M3U6"/>
<accession>A0A9X4M3U6</accession>
<organism evidence="2 3">
    <name type="scientific">Speluncibacter jeojiensis</name>
    <dbReference type="NCBI Taxonomy" id="2710754"/>
    <lineage>
        <taxon>Bacteria</taxon>
        <taxon>Bacillati</taxon>
        <taxon>Actinomycetota</taxon>
        <taxon>Actinomycetes</taxon>
        <taxon>Mycobacteriales</taxon>
        <taxon>Speluncibacteraceae</taxon>
        <taxon>Speluncibacter</taxon>
    </lineage>
</organism>
<keyword evidence="3" id="KW-1185">Reference proteome</keyword>
<evidence type="ECO:0000313" key="3">
    <source>
        <dbReference type="Proteomes" id="UP001152755"/>
    </source>
</evidence>
<sequence length="41" mass="4117">MVPVSAAENGSSNGSSGGSSDLTVPLINAFWAIKDALGFTF</sequence>
<evidence type="ECO:0000256" key="1">
    <source>
        <dbReference type="SAM" id="MobiDB-lite"/>
    </source>
</evidence>
<protein>
    <submittedName>
        <fullName evidence="2">Uncharacterized protein</fullName>
    </submittedName>
</protein>
<dbReference type="RefSeq" id="WP_332520472.1">
    <property type="nucleotide sequence ID" value="NZ_JANRHA010000012.1"/>
</dbReference>
<reference evidence="2" key="1">
    <citation type="submission" date="2022-08" db="EMBL/GenBank/DDBJ databases">
        <title>Genome analysis of Corynebacteriales strain.</title>
        <authorList>
            <person name="Lee S.D."/>
        </authorList>
    </citation>
    <scope>NUCLEOTIDE SEQUENCE</scope>
    <source>
        <strain evidence="2">D3-21</strain>
    </source>
</reference>